<reference evidence="1 2" key="1">
    <citation type="submission" date="2020-11" db="EMBL/GenBank/DDBJ databases">
        <title>Draft Genome Sequence and Secondary Metabolite Biosynthetic Potential of the Lysobacter niastensis Type strain DSM 18481.</title>
        <authorList>
            <person name="Turrini P."/>
            <person name="Artuso I."/>
            <person name="Tescari M."/>
            <person name="Lugli G.A."/>
            <person name="Frangipani E."/>
            <person name="Ventura M."/>
            <person name="Visca P."/>
        </authorList>
    </citation>
    <scope>NUCLEOTIDE SEQUENCE [LARGE SCALE GENOMIC DNA]</scope>
    <source>
        <strain evidence="1 2">DSM 18481</strain>
    </source>
</reference>
<accession>A0ABS0BBV4</accession>
<proteinExistence type="predicted"/>
<organism evidence="1 2">
    <name type="scientific">Lysobacter niastensis</name>
    <dbReference type="NCBI Taxonomy" id="380629"/>
    <lineage>
        <taxon>Bacteria</taxon>
        <taxon>Pseudomonadati</taxon>
        <taxon>Pseudomonadota</taxon>
        <taxon>Gammaproteobacteria</taxon>
        <taxon>Lysobacterales</taxon>
        <taxon>Lysobacteraceae</taxon>
        <taxon>Lysobacter</taxon>
    </lineage>
</organism>
<evidence type="ECO:0000313" key="1">
    <source>
        <dbReference type="EMBL" id="MBF6025402.1"/>
    </source>
</evidence>
<dbReference type="RefSeq" id="WP_194932014.1">
    <property type="nucleotide sequence ID" value="NZ_JADLZT010000009.1"/>
</dbReference>
<dbReference type="SUPFAM" id="SSF56024">
    <property type="entry name" value="Phospholipase D/nuclease"/>
    <property type="match status" value="1"/>
</dbReference>
<protein>
    <recommendedName>
        <fullName evidence="3">PLD phosphodiesterase domain-containing protein</fullName>
    </recommendedName>
</protein>
<dbReference type="EMBL" id="JADLZT010000009">
    <property type="protein sequence ID" value="MBF6025402.1"/>
    <property type="molecule type" value="Genomic_DNA"/>
</dbReference>
<dbReference type="Proteomes" id="UP001429984">
    <property type="component" value="Unassembled WGS sequence"/>
</dbReference>
<name>A0ABS0BBV4_9GAMM</name>
<keyword evidence="2" id="KW-1185">Reference proteome</keyword>
<gene>
    <name evidence="1" type="ORF">IU514_15315</name>
</gene>
<evidence type="ECO:0008006" key="3">
    <source>
        <dbReference type="Google" id="ProtNLM"/>
    </source>
</evidence>
<evidence type="ECO:0000313" key="2">
    <source>
        <dbReference type="Proteomes" id="UP001429984"/>
    </source>
</evidence>
<sequence length="241" mass="26357">MGIPADQCVALLRDALSNRPTDPWSDEAAAWFAEVAGIINAHDGVLGMPFQMLIPRVTNRHSGGPTAANLTLNAQTEFVTRAKSALTQLQLVTNTFTTRQLGAGAVHDYFEEVRQLIAGATREVLFIDPYIDTTFVTRYLPQIPSGIRVRLLTAERQAAALRESLNLYQQQHGTAVELRVMPDRSLHDRHLVVDARDVYQSGASFKDGARNAATSINQIVDVAADLIRAHDANWTAATVVA</sequence>
<comment type="caution">
    <text evidence="1">The sequence shown here is derived from an EMBL/GenBank/DDBJ whole genome shotgun (WGS) entry which is preliminary data.</text>
</comment>